<dbReference type="Proteomes" id="UP000011083">
    <property type="component" value="Unassembled WGS sequence"/>
</dbReference>
<dbReference type="VEuPathDB" id="AmoebaDB:ACA1_172160"/>
<dbReference type="InterPro" id="IPR001810">
    <property type="entry name" value="F-box_dom"/>
</dbReference>
<dbReference type="KEGG" id="acan:ACA1_172160"/>
<proteinExistence type="predicted"/>
<evidence type="ECO:0000259" key="1">
    <source>
        <dbReference type="PROSITE" id="PS50181"/>
    </source>
</evidence>
<protein>
    <recommendedName>
        <fullName evidence="1">F-box domain-containing protein</fullName>
    </recommendedName>
</protein>
<feature type="domain" description="F-box" evidence="1">
    <location>
        <begin position="1"/>
        <end position="45"/>
    </location>
</feature>
<name>L8HJT5_ACACF</name>
<gene>
    <name evidence="2" type="ORF">ACA1_172160</name>
</gene>
<dbReference type="GeneID" id="14925653"/>
<reference evidence="2 3" key="1">
    <citation type="journal article" date="2013" name="Genome Biol.">
        <title>Genome of Acanthamoeba castellanii highlights extensive lateral gene transfer and early evolution of tyrosine kinase signaling.</title>
        <authorList>
            <person name="Clarke M."/>
            <person name="Lohan A.J."/>
            <person name="Liu B."/>
            <person name="Lagkouvardos I."/>
            <person name="Roy S."/>
            <person name="Zafar N."/>
            <person name="Bertelli C."/>
            <person name="Schilde C."/>
            <person name="Kianianmomeni A."/>
            <person name="Burglin T.R."/>
            <person name="Frech C."/>
            <person name="Turcotte B."/>
            <person name="Kopec K.O."/>
            <person name="Synnott J.M."/>
            <person name="Choo C."/>
            <person name="Paponov I."/>
            <person name="Finkler A."/>
            <person name="Soon Heng Tan C."/>
            <person name="Hutchins A.P."/>
            <person name="Weinmeier T."/>
            <person name="Rattei T."/>
            <person name="Chu J.S."/>
            <person name="Gimenez G."/>
            <person name="Irimia M."/>
            <person name="Rigden D.J."/>
            <person name="Fitzpatrick D.A."/>
            <person name="Lorenzo-Morales J."/>
            <person name="Bateman A."/>
            <person name="Chiu C.H."/>
            <person name="Tang P."/>
            <person name="Hegemann P."/>
            <person name="Fromm H."/>
            <person name="Raoult D."/>
            <person name="Greub G."/>
            <person name="Miranda-Saavedra D."/>
            <person name="Chen N."/>
            <person name="Nash P."/>
            <person name="Ginger M.L."/>
            <person name="Horn M."/>
            <person name="Schaap P."/>
            <person name="Caler L."/>
            <person name="Loftus B."/>
        </authorList>
    </citation>
    <scope>NUCLEOTIDE SEQUENCE [LARGE SCALE GENOMIC DNA]</scope>
    <source>
        <strain evidence="2 3">Neff</strain>
    </source>
</reference>
<dbReference type="Gene3D" id="1.20.1280.50">
    <property type="match status" value="1"/>
</dbReference>
<dbReference type="AlphaFoldDB" id="L8HJT5"/>
<organism evidence="2 3">
    <name type="scientific">Acanthamoeba castellanii (strain ATCC 30010 / Neff)</name>
    <dbReference type="NCBI Taxonomy" id="1257118"/>
    <lineage>
        <taxon>Eukaryota</taxon>
        <taxon>Amoebozoa</taxon>
        <taxon>Discosea</taxon>
        <taxon>Longamoebia</taxon>
        <taxon>Centramoebida</taxon>
        <taxon>Acanthamoebidae</taxon>
        <taxon>Acanthamoeba</taxon>
    </lineage>
</organism>
<keyword evidence="3" id="KW-1185">Reference proteome</keyword>
<dbReference type="Pfam" id="PF12937">
    <property type="entry name" value="F-box-like"/>
    <property type="match status" value="1"/>
</dbReference>
<dbReference type="InterPro" id="IPR036047">
    <property type="entry name" value="F-box-like_dom_sf"/>
</dbReference>
<dbReference type="RefSeq" id="XP_004356531.1">
    <property type="nucleotide sequence ID" value="XM_004356478.1"/>
</dbReference>
<dbReference type="OrthoDB" id="2095648at2759"/>
<evidence type="ECO:0000313" key="3">
    <source>
        <dbReference type="Proteomes" id="UP000011083"/>
    </source>
</evidence>
<dbReference type="PROSITE" id="PS50181">
    <property type="entry name" value="FBOX"/>
    <property type="match status" value="1"/>
</dbReference>
<sequence length="359" mass="40512">MDVGLPEEVELRWLACLSWPDLVRAAQVCSRWHRLASDVGLWENAFVREFGDTAAAAVRSTTSVRQALDRLWGADESTSIEYGEWTSTFLLDTRLYQPSRTEGAVYNANAVARNFDAEDQTYDEIWDRGEVQPHQEDHHNDDDHKGEHDDEPTIVKPWKAVFLRHYLLRYRWLYGCEPQPGGNTKAKPANSVMRGVVAGMKSSGKSHFLRSLAPDQHVSTQACPVEDGGCNVVVVTLNNGRRMALLEMRRPNNGEIGSDEEYRRMEDIYKRFHGVAGQAHLHWLVGIVCAHKIDLATSEAEKEELREVINRKLRVDALKVCSWYCLAKVTTLGTSATDRRSCLAAVQKLAANHKVQDLA</sequence>
<dbReference type="EMBL" id="KB007811">
    <property type="protein sequence ID" value="ELR24631.1"/>
    <property type="molecule type" value="Genomic_DNA"/>
</dbReference>
<dbReference type="SUPFAM" id="SSF81383">
    <property type="entry name" value="F-box domain"/>
    <property type="match status" value="1"/>
</dbReference>
<evidence type="ECO:0000313" key="2">
    <source>
        <dbReference type="EMBL" id="ELR24631.1"/>
    </source>
</evidence>
<accession>L8HJT5</accession>